<feature type="signal peptide" evidence="1">
    <location>
        <begin position="1"/>
        <end position="20"/>
    </location>
</feature>
<evidence type="ECO:0000313" key="3">
    <source>
        <dbReference type="Proteomes" id="UP000509568"/>
    </source>
</evidence>
<keyword evidence="3" id="KW-1185">Reference proteome</keyword>
<organism evidence="2 3">
    <name type="scientific">Pseudomonas eucalypticola</name>
    <dbReference type="NCBI Taxonomy" id="2599595"/>
    <lineage>
        <taxon>Bacteria</taxon>
        <taxon>Pseudomonadati</taxon>
        <taxon>Pseudomonadota</taxon>
        <taxon>Gammaproteobacteria</taxon>
        <taxon>Pseudomonadales</taxon>
        <taxon>Pseudomonadaceae</taxon>
        <taxon>Pseudomonas</taxon>
    </lineage>
</organism>
<reference evidence="2 3" key="1">
    <citation type="submission" date="2020-06" db="EMBL/GenBank/DDBJ databases">
        <title>Pseudomonas eucalypticola sp. nov., an endophyte of Eucalyptus dunnii leaves with biocontrol ability of eucalyptus leaf blight.</title>
        <authorList>
            <person name="Liu Y."/>
            <person name="Song Z."/>
            <person name="Zeng H."/>
            <person name="Lu M."/>
            <person name="Wang X."/>
            <person name="Lian X."/>
            <person name="Zhang Q."/>
        </authorList>
    </citation>
    <scope>NUCLEOTIDE SEQUENCE [LARGE SCALE GENOMIC DNA]</scope>
    <source>
        <strain evidence="2 3">NP-1</strain>
    </source>
</reference>
<dbReference type="EMBL" id="CP056030">
    <property type="protein sequence ID" value="QKZ06292.1"/>
    <property type="molecule type" value="Genomic_DNA"/>
</dbReference>
<dbReference type="RefSeq" id="WP_158153544.1">
    <property type="nucleotide sequence ID" value="NZ_CP056030.1"/>
</dbReference>
<accession>A0A7D5D9R1</accession>
<sequence>MLRFIAPLTLALVLPAAAQAASLQEFELGKLLQQVAEQSNLGTPREVNENILDQGYTVEGSELVDHLSVQQGEAEKMRANPEAVRVQLGRSVCSNKGYRDLMNKGAAMRYEFTENHTNLAVTTQRYTAEHCALLNGKATKKK</sequence>
<feature type="chain" id="PRO_5028847933" description="Quorum-sensing-regulated virulence factor" evidence="1">
    <location>
        <begin position="21"/>
        <end position="142"/>
    </location>
</feature>
<gene>
    <name evidence="2" type="ORF">HWQ56_21935</name>
</gene>
<proteinExistence type="predicted"/>
<evidence type="ECO:0008006" key="4">
    <source>
        <dbReference type="Google" id="ProtNLM"/>
    </source>
</evidence>
<dbReference type="InterPro" id="IPR025203">
    <property type="entry name" value="QSregVF"/>
</dbReference>
<dbReference type="Gene3D" id="3.30.300.250">
    <property type="match status" value="1"/>
</dbReference>
<dbReference type="Proteomes" id="UP000509568">
    <property type="component" value="Chromosome"/>
</dbReference>
<evidence type="ECO:0000256" key="1">
    <source>
        <dbReference type="SAM" id="SignalP"/>
    </source>
</evidence>
<evidence type="ECO:0000313" key="2">
    <source>
        <dbReference type="EMBL" id="QKZ06292.1"/>
    </source>
</evidence>
<protein>
    <recommendedName>
        <fullName evidence="4">Quorum-sensing-regulated virulence factor</fullName>
    </recommendedName>
</protein>
<name>A0A7D5D9R1_9PSED</name>
<dbReference type="KEGG" id="pez:HWQ56_21935"/>
<dbReference type="Pfam" id="PF13652">
    <property type="entry name" value="QSregVF"/>
    <property type="match status" value="1"/>
</dbReference>
<keyword evidence="1" id="KW-0732">Signal</keyword>
<dbReference type="AlphaFoldDB" id="A0A7D5D9R1"/>